<accession>A0A6N2R2Z1</accession>
<evidence type="ECO:0000313" key="4">
    <source>
        <dbReference type="EMBL" id="VYS75126.1"/>
    </source>
</evidence>
<dbReference type="GO" id="GO:0019323">
    <property type="term" value="P:pentose catabolic process"/>
    <property type="evidence" value="ECO:0007669"/>
    <property type="project" value="TreeGrafter"/>
</dbReference>
<dbReference type="SMART" id="SM01007">
    <property type="entry name" value="Aldolase_II"/>
    <property type="match status" value="1"/>
</dbReference>
<evidence type="ECO:0000259" key="3">
    <source>
        <dbReference type="SMART" id="SM01007"/>
    </source>
</evidence>
<feature type="domain" description="Class II aldolase/adducin N-terminal" evidence="3">
    <location>
        <begin position="8"/>
        <end position="185"/>
    </location>
</feature>
<dbReference type="InterPro" id="IPR001303">
    <property type="entry name" value="Aldolase_II/adducin_N"/>
</dbReference>
<keyword evidence="1" id="KW-0479">Metal-binding</keyword>
<dbReference type="SUPFAM" id="SSF53639">
    <property type="entry name" value="AraD/HMP-PK domain-like"/>
    <property type="match status" value="1"/>
</dbReference>
<dbReference type="EMBL" id="CACRSQ010000002">
    <property type="protein sequence ID" value="VYS75126.1"/>
    <property type="molecule type" value="Genomic_DNA"/>
</dbReference>
<gene>
    <name evidence="4" type="primary">fucA_1</name>
    <name evidence="4" type="ORF">ACLFYP115_00224</name>
</gene>
<dbReference type="GO" id="GO:0046872">
    <property type="term" value="F:metal ion binding"/>
    <property type="evidence" value="ECO:0007669"/>
    <property type="project" value="UniProtKB-KW"/>
</dbReference>
<dbReference type="GO" id="GO:0005829">
    <property type="term" value="C:cytosol"/>
    <property type="evidence" value="ECO:0007669"/>
    <property type="project" value="TreeGrafter"/>
</dbReference>
<evidence type="ECO:0000256" key="1">
    <source>
        <dbReference type="ARBA" id="ARBA00022723"/>
    </source>
</evidence>
<dbReference type="GO" id="GO:0008738">
    <property type="term" value="F:L-fuculose-phosphate aldolase activity"/>
    <property type="evidence" value="ECO:0007669"/>
    <property type="project" value="UniProtKB-EC"/>
</dbReference>
<dbReference type="PROSITE" id="PS51257">
    <property type="entry name" value="PROKAR_LIPOPROTEIN"/>
    <property type="match status" value="1"/>
</dbReference>
<dbReference type="PANTHER" id="PTHR22789:SF0">
    <property type="entry name" value="3-OXO-TETRONATE 4-PHOSPHATE DECARBOXYLASE-RELATED"/>
    <property type="match status" value="1"/>
</dbReference>
<evidence type="ECO:0000256" key="2">
    <source>
        <dbReference type="ARBA" id="ARBA00023239"/>
    </source>
</evidence>
<sequence>MEKERAKEQVIQAAIECSDKKLIHGTSGNVSIACREEGVMVITPSGIPYEEITPDMVPVIDLATGEWTEGKCKPSTEAPMHRLIFLNKVKMEAVVHTHSPFATAMSILVEELPAVAAASAPYSPVKVAPFEIPGSQEIAEEAVKAMGDHNVVCLLENHGLIAAGRNVSQAMSIAEYVEENSQIAYYTYAAGKMKPLPESGYKIMHDRAVKKLGLE</sequence>
<dbReference type="Gene3D" id="3.40.225.10">
    <property type="entry name" value="Class II aldolase/adducin N-terminal domain"/>
    <property type="match status" value="1"/>
</dbReference>
<dbReference type="RefSeq" id="WP_006565688.1">
    <property type="nucleotide sequence ID" value="NZ_BAABZP010000001.1"/>
</dbReference>
<keyword evidence="2 4" id="KW-0456">Lyase</keyword>
<reference evidence="4" key="1">
    <citation type="submission" date="2019-11" db="EMBL/GenBank/DDBJ databases">
        <authorList>
            <person name="Feng L."/>
        </authorList>
    </citation>
    <scope>NUCLEOTIDE SEQUENCE</scope>
    <source>
        <strain evidence="4">AcaccaeLFYP115</strain>
    </source>
</reference>
<dbReference type="EC" id="4.1.2.17" evidence="4"/>
<name>A0A6N2R2Z1_9FIRM</name>
<dbReference type="PANTHER" id="PTHR22789">
    <property type="entry name" value="FUCULOSE PHOSPHATE ALDOLASE"/>
    <property type="match status" value="1"/>
</dbReference>
<protein>
    <submittedName>
        <fullName evidence="4">L-fuculose phosphate aldolase</fullName>
        <ecNumber evidence="4">4.1.2.17</ecNumber>
    </submittedName>
</protein>
<dbReference type="InterPro" id="IPR036409">
    <property type="entry name" value="Aldolase_II/adducin_N_sf"/>
</dbReference>
<dbReference type="InterPro" id="IPR050197">
    <property type="entry name" value="Aldolase_class_II_sugar_metab"/>
</dbReference>
<dbReference type="AlphaFoldDB" id="A0A6N2R2Z1"/>
<proteinExistence type="predicted"/>
<organism evidence="4">
    <name type="scientific">Anaerostipes caccae</name>
    <dbReference type="NCBI Taxonomy" id="105841"/>
    <lineage>
        <taxon>Bacteria</taxon>
        <taxon>Bacillati</taxon>
        <taxon>Bacillota</taxon>
        <taxon>Clostridia</taxon>
        <taxon>Lachnospirales</taxon>
        <taxon>Lachnospiraceae</taxon>
        <taxon>Anaerostipes</taxon>
    </lineage>
</organism>
<dbReference type="Pfam" id="PF00596">
    <property type="entry name" value="Aldolase_II"/>
    <property type="match status" value="1"/>
</dbReference>